<accession>A0A840RKE0</accession>
<comment type="similarity">
    <text evidence="3 10">Belongs to the FliL family.</text>
</comment>
<keyword evidence="13" id="KW-1185">Reference proteome</keyword>
<dbReference type="RefSeq" id="WP_184102582.1">
    <property type="nucleotide sequence ID" value="NZ_JACHHN010000008.1"/>
</dbReference>
<evidence type="ECO:0000256" key="5">
    <source>
        <dbReference type="ARBA" id="ARBA00022500"/>
    </source>
</evidence>
<organism evidence="12 13">
    <name type="scientific">Silvimonas terrae</name>
    <dbReference type="NCBI Taxonomy" id="300266"/>
    <lineage>
        <taxon>Bacteria</taxon>
        <taxon>Pseudomonadati</taxon>
        <taxon>Pseudomonadota</taxon>
        <taxon>Betaproteobacteria</taxon>
        <taxon>Neisseriales</taxon>
        <taxon>Chitinibacteraceae</taxon>
        <taxon>Silvimonas</taxon>
    </lineage>
</organism>
<proteinExistence type="inferred from homology"/>
<keyword evidence="12" id="KW-0969">Cilium</keyword>
<protein>
    <recommendedName>
        <fullName evidence="10">Flagellar protein FliL</fullName>
    </recommendedName>
</protein>
<evidence type="ECO:0000256" key="9">
    <source>
        <dbReference type="ARBA" id="ARBA00023136"/>
    </source>
</evidence>
<keyword evidence="8 10" id="KW-1133">Transmembrane helix</keyword>
<dbReference type="GO" id="GO:0006935">
    <property type="term" value="P:chemotaxis"/>
    <property type="evidence" value="ECO:0007669"/>
    <property type="project" value="UniProtKB-KW"/>
</dbReference>
<dbReference type="Proteomes" id="UP000543030">
    <property type="component" value="Unassembled WGS sequence"/>
</dbReference>
<dbReference type="PANTHER" id="PTHR35091">
    <property type="entry name" value="FLAGELLAR PROTEIN FLIL"/>
    <property type="match status" value="1"/>
</dbReference>
<keyword evidence="4" id="KW-1003">Cell membrane</keyword>
<evidence type="ECO:0000256" key="10">
    <source>
        <dbReference type="RuleBase" id="RU364125"/>
    </source>
</evidence>
<sequence>MAEEAAPKKKSKLLLFIILGVVLVLLIAGGVVGFLLVHSSSDDSGGDSAEAPAHQTKKKAKKKDEHPPIFEKLSQFTVNLNSPDQETMLQTDITVEVADAETEETLKNMLPKIQNEVNKLLRSKSPDYMRAPNSTDKLASEIRAAINKVLGVSSDDEGVLSVNFTTFIVQ</sequence>
<comment type="function">
    <text evidence="1 10">Controls the rotational direction of flagella during chemotaxis.</text>
</comment>
<evidence type="ECO:0000256" key="2">
    <source>
        <dbReference type="ARBA" id="ARBA00004162"/>
    </source>
</evidence>
<evidence type="ECO:0000256" key="8">
    <source>
        <dbReference type="ARBA" id="ARBA00022989"/>
    </source>
</evidence>
<keyword evidence="10" id="KW-0997">Cell inner membrane</keyword>
<evidence type="ECO:0000256" key="1">
    <source>
        <dbReference type="ARBA" id="ARBA00002254"/>
    </source>
</evidence>
<keyword evidence="5 10" id="KW-0145">Chemotaxis</keyword>
<evidence type="ECO:0000313" key="13">
    <source>
        <dbReference type="Proteomes" id="UP000543030"/>
    </source>
</evidence>
<evidence type="ECO:0000256" key="4">
    <source>
        <dbReference type="ARBA" id="ARBA00022475"/>
    </source>
</evidence>
<keyword evidence="12" id="KW-0282">Flagellum</keyword>
<keyword evidence="9 10" id="KW-0472">Membrane</keyword>
<name>A0A840RKE0_9NEIS</name>
<evidence type="ECO:0000256" key="6">
    <source>
        <dbReference type="ARBA" id="ARBA00022692"/>
    </source>
</evidence>
<dbReference type="InterPro" id="IPR005503">
    <property type="entry name" value="FliL"/>
</dbReference>
<dbReference type="EMBL" id="JACHHN010000008">
    <property type="protein sequence ID" value="MBB5192940.1"/>
    <property type="molecule type" value="Genomic_DNA"/>
</dbReference>
<evidence type="ECO:0000256" key="7">
    <source>
        <dbReference type="ARBA" id="ARBA00022779"/>
    </source>
</evidence>
<keyword evidence="7 10" id="KW-0283">Flagellar rotation</keyword>
<feature type="region of interest" description="Disordered" evidence="11">
    <location>
        <begin position="42"/>
        <end position="67"/>
    </location>
</feature>
<comment type="caution">
    <text evidence="12">The sequence shown here is derived from an EMBL/GenBank/DDBJ whole genome shotgun (WGS) entry which is preliminary data.</text>
</comment>
<keyword evidence="12" id="KW-0966">Cell projection</keyword>
<feature type="transmembrane region" description="Helical" evidence="10">
    <location>
        <begin position="12"/>
        <end position="37"/>
    </location>
</feature>
<keyword evidence="6 10" id="KW-0812">Transmembrane</keyword>
<evidence type="ECO:0000256" key="3">
    <source>
        <dbReference type="ARBA" id="ARBA00008281"/>
    </source>
</evidence>
<reference evidence="12 13" key="1">
    <citation type="submission" date="2020-08" db="EMBL/GenBank/DDBJ databases">
        <title>Genomic Encyclopedia of Type Strains, Phase IV (KMG-IV): sequencing the most valuable type-strain genomes for metagenomic binning, comparative biology and taxonomic classification.</title>
        <authorList>
            <person name="Goeker M."/>
        </authorList>
    </citation>
    <scope>NUCLEOTIDE SEQUENCE [LARGE SCALE GENOMIC DNA]</scope>
    <source>
        <strain evidence="12 13">DSM 18233</strain>
    </source>
</reference>
<dbReference type="PANTHER" id="PTHR35091:SF2">
    <property type="entry name" value="FLAGELLAR PROTEIN FLIL"/>
    <property type="match status" value="1"/>
</dbReference>
<dbReference type="GO" id="GO:0009425">
    <property type="term" value="C:bacterial-type flagellum basal body"/>
    <property type="evidence" value="ECO:0007669"/>
    <property type="project" value="InterPro"/>
</dbReference>
<dbReference type="GO" id="GO:0071978">
    <property type="term" value="P:bacterial-type flagellum-dependent swarming motility"/>
    <property type="evidence" value="ECO:0007669"/>
    <property type="project" value="TreeGrafter"/>
</dbReference>
<comment type="subcellular location">
    <subcellularLocation>
        <location evidence="10">Cell inner membrane</location>
    </subcellularLocation>
    <subcellularLocation>
        <location evidence="2">Cell membrane</location>
        <topology evidence="2">Single-pass membrane protein</topology>
    </subcellularLocation>
</comment>
<dbReference type="AlphaFoldDB" id="A0A840RKE0"/>
<evidence type="ECO:0000256" key="11">
    <source>
        <dbReference type="SAM" id="MobiDB-lite"/>
    </source>
</evidence>
<dbReference type="GO" id="GO:0005886">
    <property type="term" value="C:plasma membrane"/>
    <property type="evidence" value="ECO:0007669"/>
    <property type="project" value="UniProtKB-SubCell"/>
</dbReference>
<evidence type="ECO:0000313" key="12">
    <source>
        <dbReference type="EMBL" id="MBB5192940.1"/>
    </source>
</evidence>
<dbReference type="Pfam" id="PF03748">
    <property type="entry name" value="FliL"/>
    <property type="match status" value="1"/>
</dbReference>
<gene>
    <name evidence="12" type="ORF">HNQ50_003694</name>
</gene>